<keyword evidence="1" id="KW-0378">Hydrolase</keyword>
<organism evidence="1 2">
    <name type="scientific">Legionella worsleiensis</name>
    <dbReference type="NCBI Taxonomy" id="45076"/>
    <lineage>
        <taxon>Bacteria</taxon>
        <taxon>Pseudomonadati</taxon>
        <taxon>Pseudomonadota</taxon>
        <taxon>Gammaproteobacteria</taxon>
        <taxon>Legionellales</taxon>
        <taxon>Legionellaceae</taxon>
        <taxon>Legionella</taxon>
    </lineage>
</organism>
<evidence type="ECO:0000313" key="2">
    <source>
        <dbReference type="Proteomes" id="UP000054662"/>
    </source>
</evidence>
<keyword evidence="1" id="KW-0255">Endonuclease</keyword>
<gene>
    <name evidence="1" type="ORF">Lwor_1709</name>
</gene>
<reference evidence="1 2" key="1">
    <citation type="submission" date="2015-11" db="EMBL/GenBank/DDBJ databases">
        <title>Genomic analysis of 38 Legionella species identifies large and diverse effector repertoires.</title>
        <authorList>
            <person name="Burstein D."/>
            <person name="Amaro F."/>
            <person name="Zusman T."/>
            <person name="Lifshitz Z."/>
            <person name="Cohen O."/>
            <person name="Gilbert J.A."/>
            <person name="Pupko T."/>
            <person name="Shuman H.A."/>
            <person name="Segal G."/>
        </authorList>
    </citation>
    <scope>NUCLEOTIDE SEQUENCE [LARGE SCALE GENOMIC DNA]</scope>
    <source>
        <strain evidence="1 2">ATCC 49508</strain>
    </source>
</reference>
<accession>A0A0W1A9Q8</accession>
<dbReference type="EMBL" id="LNZC01000022">
    <property type="protein sequence ID" value="KTD77827.1"/>
    <property type="molecule type" value="Genomic_DNA"/>
</dbReference>
<keyword evidence="2" id="KW-1185">Reference proteome</keyword>
<keyword evidence="1" id="KW-0540">Nuclease</keyword>
<protein>
    <submittedName>
        <fullName evidence="1">Endonuclease</fullName>
    </submittedName>
</protein>
<dbReference type="SUPFAM" id="SSF82771">
    <property type="entry name" value="GIY-YIG endonuclease"/>
    <property type="match status" value="1"/>
</dbReference>
<dbReference type="Gene3D" id="3.40.1440.10">
    <property type="entry name" value="GIY-YIG endonuclease"/>
    <property type="match status" value="1"/>
</dbReference>
<dbReference type="GO" id="GO:0004519">
    <property type="term" value="F:endonuclease activity"/>
    <property type="evidence" value="ECO:0007669"/>
    <property type="project" value="UniProtKB-KW"/>
</dbReference>
<name>A0A0W1A9Q8_9GAMM</name>
<sequence length="71" mass="8890">MVLTNEHKNKFIPGFIAQYNVHMLVYYEMDELYIEAARREKRFKNWPRHWKLNLIEKLNPEWCDLYEEICQ</sequence>
<proteinExistence type="predicted"/>
<evidence type="ECO:0000313" key="1">
    <source>
        <dbReference type="EMBL" id="KTD77827.1"/>
    </source>
</evidence>
<dbReference type="Proteomes" id="UP000054662">
    <property type="component" value="Unassembled WGS sequence"/>
</dbReference>
<dbReference type="PATRIC" id="fig|45076.6.peg.1853"/>
<dbReference type="STRING" id="45076.Lwor_1709"/>
<dbReference type="InterPro" id="IPR035901">
    <property type="entry name" value="GIY-YIG_endonuc_sf"/>
</dbReference>
<comment type="caution">
    <text evidence="1">The sequence shown here is derived from an EMBL/GenBank/DDBJ whole genome shotgun (WGS) entry which is preliminary data.</text>
</comment>
<dbReference type="AlphaFoldDB" id="A0A0W1A9Q8"/>